<sequence length="518" mass="57413">MDGTRAGRCHRRRDLAPDHVRHRDGQAEGVAEVDRHGHRPRPRAEPERADDHPGLRRRHRVHDRDAVDARRAATRDDGPAHRRGAEPHRRPGARADGGPRGSQRRGGCLMARPPMPIGTHGRITRTQLGPGRWEAVARYRDFDGETRRIKKHGTTGAAAERAVKEAIRDRAKPTGTVGEITRDTTLADLAALWLEKREADKLAPSTMASYRERVNNQIVPGLGKVRVGEATVGVLDRFIRAIPGDTTAKQAGVVLNGMMRLAAQHDAIDHNPVAEITKRRPDKKHVLSLSVEDFHRYRARAAAWAGANRYGKPRGPELPDFVDVMAGSGTRIGEGLALLRSEIVWDRTVVDEDTGAEVYLPGKITISGTITKQGERQPWPKTDAAWRQLTMPRFAMDALRRQIARGHPTDQDLVWPGRHGGPKTTANTRRQMREARAYVEHEKPIGGKAPDPDEFEWVTPHVLRKTAATLIEAEFDAEHAAKVLGHTSPDITRRHYITRAAVAPDVSAALDRLGARPA</sequence>
<protein>
    <submittedName>
        <fullName evidence="7">Tyrosine-type recombinase/integrase</fullName>
    </submittedName>
</protein>
<proteinExistence type="inferred from homology"/>
<dbReference type="GO" id="GO:0015074">
    <property type="term" value="P:DNA integration"/>
    <property type="evidence" value="ECO:0007669"/>
    <property type="project" value="UniProtKB-KW"/>
</dbReference>
<dbReference type="InterPro" id="IPR013762">
    <property type="entry name" value="Integrase-like_cat_sf"/>
</dbReference>
<reference evidence="7 8" key="1">
    <citation type="submission" date="2019-06" db="EMBL/GenBank/DDBJ databases">
        <title>Tsukamurella conjunctivitidis sp. nov., Tsukamurella assacharolytica sp. nov. and Tsukamurella sputae sp. nov. isolated from patients with conjunctivitis, bacteraemia (lymphoma) and respiratory infection (sputum) in Hong Kong.</title>
        <authorList>
            <person name="Teng J.L.L."/>
            <person name="Lee H.H."/>
            <person name="Fong J.Y.H."/>
            <person name="Fok K.M.N."/>
            <person name="Lau S.K.P."/>
            <person name="Woo P.C.Y."/>
        </authorList>
    </citation>
    <scope>NUCLEOTIDE SEQUENCE [LARGE SCALE GENOMIC DNA]</scope>
    <source>
        <strain evidence="7 8">HKU71</strain>
    </source>
</reference>
<dbReference type="EMBL" id="VIGW01000002">
    <property type="protein sequence ID" value="TWS20818.1"/>
    <property type="molecule type" value="Genomic_DNA"/>
</dbReference>
<evidence type="ECO:0000313" key="8">
    <source>
        <dbReference type="Proteomes" id="UP000317291"/>
    </source>
</evidence>
<organism evidence="7 8">
    <name type="scientific">Tsukamurella asaccharolytica</name>
    <dbReference type="NCBI Taxonomy" id="2592067"/>
    <lineage>
        <taxon>Bacteria</taxon>
        <taxon>Bacillati</taxon>
        <taxon>Actinomycetota</taxon>
        <taxon>Actinomycetes</taxon>
        <taxon>Mycobacteriales</taxon>
        <taxon>Tsukamurellaceae</taxon>
        <taxon>Tsukamurella</taxon>
    </lineage>
</organism>
<dbReference type="PROSITE" id="PS51898">
    <property type="entry name" value="TYR_RECOMBINASE"/>
    <property type="match status" value="1"/>
</dbReference>
<dbReference type="InterPro" id="IPR010998">
    <property type="entry name" value="Integrase_recombinase_N"/>
</dbReference>
<evidence type="ECO:0000313" key="7">
    <source>
        <dbReference type="EMBL" id="TWS20818.1"/>
    </source>
</evidence>
<evidence type="ECO:0000256" key="1">
    <source>
        <dbReference type="ARBA" id="ARBA00008857"/>
    </source>
</evidence>
<comment type="similarity">
    <text evidence="1">Belongs to the 'phage' integrase family.</text>
</comment>
<dbReference type="SUPFAM" id="SSF56349">
    <property type="entry name" value="DNA breaking-rejoining enzymes"/>
    <property type="match status" value="1"/>
</dbReference>
<keyword evidence="3" id="KW-0238">DNA-binding</keyword>
<feature type="region of interest" description="Disordered" evidence="5">
    <location>
        <begin position="409"/>
        <end position="429"/>
    </location>
</feature>
<accession>A0A5C5RDS5</accession>
<dbReference type="Pfam" id="PF00589">
    <property type="entry name" value="Phage_integrase"/>
    <property type="match status" value="1"/>
</dbReference>
<feature type="compositionally biased region" description="Basic and acidic residues" evidence="5">
    <location>
        <begin position="42"/>
        <end position="54"/>
    </location>
</feature>
<evidence type="ECO:0000256" key="2">
    <source>
        <dbReference type="ARBA" id="ARBA00022908"/>
    </source>
</evidence>
<feature type="domain" description="Tyr recombinase" evidence="6">
    <location>
        <begin position="284"/>
        <end position="511"/>
    </location>
</feature>
<dbReference type="GO" id="GO:0006310">
    <property type="term" value="P:DNA recombination"/>
    <property type="evidence" value="ECO:0007669"/>
    <property type="project" value="UniProtKB-KW"/>
</dbReference>
<evidence type="ECO:0000256" key="4">
    <source>
        <dbReference type="ARBA" id="ARBA00023172"/>
    </source>
</evidence>
<name>A0A5C5RDS5_9ACTN</name>
<dbReference type="GO" id="GO:0003677">
    <property type="term" value="F:DNA binding"/>
    <property type="evidence" value="ECO:0007669"/>
    <property type="project" value="UniProtKB-KW"/>
</dbReference>
<evidence type="ECO:0000259" key="6">
    <source>
        <dbReference type="PROSITE" id="PS51898"/>
    </source>
</evidence>
<dbReference type="Proteomes" id="UP000317291">
    <property type="component" value="Unassembled WGS sequence"/>
</dbReference>
<dbReference type="Gene3D" id="1.10.150.130">
    <property type="match status" value="1"/>
</dbReference>
<evidence type="ECO:0000256" key="3">
    <source>
        <dbReference type="ARBA" id="ARBA00023125"/>
    </source>
</evidence>
<keyword evidence="2" id="KW-0229">DNA integration</keyword>
<feature type="compositionally biased region" description="Basic and acidic residues" evidence="5">
    <location>
        <begin position="62"/>
        <end position="89"/>
    </location>
</feature>
<dbReference type="InterPro" id="IPR011010">
    <property type="entry name" value="DNA_brk_join_enz"/>
</dbReference>
<dbReference type="InterPro" id="IPR002104">
    <property type="entry name" value="Integrase_catalytic"/>
</dbReference>
<keyword evidence="4" id="KW-0233">DNA recombination</keyword>
<comment type="caution">
    <text evidence="7">The sequence shown here is derived from an EMBL/GenBank/DDBJ whole genome shotgun (WGS) entry which is preliminary data.</text>
</comment>
<gene>
    <name evidence="7" type="ORF">FK529_05730</name>
</gene>
<dbReference type="Gene3D" id="1.10.443.10">
    <property type="entry name" value="Intergrase catalytic core"/>
    <property type="match status" value="1"/>
</dbReference>
<evidence type="ECO:0000256" key="5">
    <source>
        <dbReference type="SAM" id="MobiDB-lite"/>
    </source>
</evidence>
<feature type="compositionally biased region" description="Basic and acidic residues" evidence="5">
    <location>
        <begin position="14"/>
        <end position="26"/>
    </location>
</feature>
<dbReference type="PANTHER" id="PTHR30629:SF2">
    <property type="entry name" value="PROPHAGE INTEGRASE INTS-RELATED"/>
    <property type="match status" value="1"/>
</dbReference>
<keyword evidence="8" id="KW-1185">Reference proteome</keyword>
<dbReference type="AlphaFoldDB" id="A0A5C5RDS5"/>
<feature type="region of interest" description="Disordered" evidence="5">
    <location>
        <begin position="1"/>
        <end position="125"/>
    </location>
</feature>
<dbReference type="InterPro" id="IPR050808">
    <property type="entry name" value="Phage_Integrase"/>
</dbReference>
<dbReference type="PANTHER" id="PTHR30629">
    <property type="entry name" value="PROPHAGE INTEGRASE"/>
    <property type="match status" value="1"/>
</dbReference>